<keyword evidence="10" id="KW-1185">Reference proteome</keyword>
<evidence type="ECO:0000259" key="8">
    <source>
        <dbReference type="Pfam" id="PF06429"/>
    </source>
</evidence>
<comment type="subcellular location">
    <subcellularLocation>
        <location evidence="1 6">Bacterial flagellum basal body</location>
    </subcellularLocation>
</comment>
<dbReference type="GO" id="GO:0071978">
    <property type="term" value="P:bacterial-type flagellum-dependent swarming motility"/>
    <property type="evidence" value="ECO:0007669"/>
    <property type="project" value="TreeGrafter"/>
</dbReference>
<gene>
    <name evidence="9" type="primary">flgC</name>
    <name evidence="9" type="ORF">GCM10007380_21920</name>
</gene>
<comment type="similarity">
    <text evidence="2">Belongs to the flagella basal body rod proteins family.</text>
</comment>
<dbReference type="InterPro" id="IPR010930">
    <property type="entry name" value="Flg_bb/hook_C_dom"/>
</dbReference>
<dbReference type="InterPro" id="IPR001444">
    <property type="entry name" value="Flag_bb_rod_N"/>
</dbReference>
<dbReference type="InterPro" id="IPR019776">
    <property type="entry name" value="Flagellar_basal_body_rod_CS"/>
</dbReference>
<evidence type="ECO:0000256" key="2">
    <source>
        <dbReference type="ARBA" id="ARBA00009677"/>
    </source>
</evidence>
<comment type="caution">
    <text evidence="9">The sequence shown here is derived from an EMBL/GenBank/DDBJ whole genome shotgun (WGS) entry which is preliminary data.</text>
</comment>
<evidence type="ECO:0000313" key="9">
    <source>
        <dbReference type="EMBL" id="GGI14234.1"/>
    </source>
</evidence>
<comment type="subunit">
    <text evidence="5 6">The basal body constitutes a major portion of the flagellar organelle and consists of four rings (L,P,S, and M) mounted on a central rod. The rod consists of about 26 subunits of FlgG in the distal portion, and FlgB, FlgC and FlgF are thought to build up the proximal portion of the rod with about 6 subunits each.</text>
</comment>
<evidence type="ECO:0000256" key="5">
    <source>
        <dbReference type="ARBA" id="ARBA00025933"/>
    </source>
</evidence>
<feature type="domain" description="Flagellar basal body rod protein N-terminal" evidence="7">
    <location>
        <begin position="7"/>
        <end position="35"/>
    </location>
</feature>
<dbReference type="Pfam" id="PF06429">
    <property type="entry name" value="Flg_bbr_C"/>
    <property type="match status" value="1"/>
</dbReference>
<dbReference type="Proteomes" id="UP000626244">
    <property type="component" value="Unassembled WGS sequence"/>
</dbReference>
<sequence length="152" mass="16605">MSIFNSINISASALTMQRLRMDVVSSNMANSETTRSKMVDGVWQPYRRKMVEISSSNGSGSFASIFNDTVQSNNSAGSGVKVTKISEDQSPFKLVYNPEHPDADENGYVQMPNVDPLKEMVDLMSATRSYEANVTVLNASKGLLTKALEIGK</sequence>
<evidence type="ECO:0000256" key="6">
    <source>
        <dbReference type="RuleBase" id="RU362062"/>
    </source>
</evidence>
<dbReference type="EMBL" id="BMHB01000001">
    <property type="protein sequence ID" value="GGI14234.1"/>
    <property type="molecule type" value="Genomic_DNA"/>
</dbReference>
<dbReference type="RefSeq" id="WP_174567271.1">
    <property type="nucleotide sequence ID" value="NZ_BMHB01000001.1"/>
</dbReference>
<dbReference type="PANTHER" id="PTHR30435:SF2">
    <property type="entry name" value="FLAGELLAR BASAL-BODY ROD PROTEIN FLGC"/>
    <property type="match status" value="1"/>
</dbReference>
<protein>
    <recommendedName>
        <fullName evidence="3 6">Flagellar basal-body rod protein FlgC</fullName>
    </recommendedName>
</protein>
<organism evidence="9 10">
    <name type="scientific">Gottfriedia solisilvae</name>
    <dbReference type="NCBI Taxonomy" id="1516104"/>
    <lineage>
        <taxon>Bacteria</taxon>
        <taxon>Bacillati</taxon>
        <taxon>Bacillota</taxon>
        <taxon>Bacilli</taxon>
        <taxon>Bacillales</taxon>
        <taxon>Bacillaceae</taxon>
        <taxon>Gottfriedia</taxon>
    </lineage>
</organism>
<keyword evidence="9" id="KW-0282">Flagellum</keyword>
<evidence type="ECO:0000313" key="10">
    <source>
        <dbReference type="Proteomes" id="UP000626244"/>
    </source>
</evidence>
<proteinExistence type="inferred from homology"/>
<keyword evidence="9" id="KW-0969">Cilium</keyword>
<dbReference type="GO" id="GO:0030694">
    <property type="term" value="C:bacterial-type flagellum basal body, rod"/>
    <property type="evidence" value="ECO:0007669"/>
    <property type="project" value="UniProtKB-UniRule"/>
</dbReference>
<dbReference type="AlphaFoldDB" id="A0A8J3AI70"/>
<keyword evidence="4 6" id="KW-0975">Bacterial flagellum</keyword>
<reference evidence="10" key="1">
    <citation type="journal article" date="2019" name="Int. J. Syst. Evol. Microbiol.">
        <title>The Global Catalogue of Microorganisms (GCM) 10K type strain sequencing project: providing services to taxonomists for standard genome sequencing and annotation.</title>
        <authorList>
            <consortium name="The Broad Institute Genomics Platform"/>
            <consortium name="The Broad Institute Genome Sequencing Center for Infectious Disease"/>
            <person name="Wu L."/>
            <person name="Ma J."/>
        </authorList>
    </citation>
    <scope>NUCLEOTIDE SEQUENCE [LARGE SCALE GENOMIC DNA]</scope>
    <source>
        <strain evidence="10">CGMCC 1.14993</strain>
    </source>
</reference>
<dbReference type="InterPro" id="IPR006299">
    <property type="entry name" value="FlgC"/>
</dbReference>
<evidence type="ECO:0000256" key="1">
    <source>
        <dbReference type="ARBA" id="ARBA00004117"/>
    </source>
</evidence>
<dbReference type="NCBIfam" id="TIGR01395">
    <property type="entry name" value="FlgC"/>
    <property type="match status" value="1"/>
</dbReference>
<dbReference type="PANTHER" id="PTHR30435">
    <property type="entry name" value="FLAGELLAR PROTEIN"/>
    <property type="match status" value="1"/>
</dbReference>
<evidence type="ECO:0000256" key="3">
    <source>
        <dbReference type="ARBA" id="ARBA00017941"/>
    </source>
</evidence>
<evidence type="ECO:0000259" key="7">
    <source>
        <dbReference type="Pfam" id="PF00460"/>
    </source>
</evidence>
<dbReference type="PROSITE" id="PS00588">
    <property type="entry name" value="FLAGELLA_BB_ROD"/>
    <property type="match status" value="1"/>
</dbReference>
<accession>A0A8J3AI70</accession>
<evidence type="ECO:0000256" key="4">
    <source>
        <dbReference type="ARBA" id="ARBA00023143"/>
    </source>
</evidence>
<keyword evidence="9" id="KW-0966">Cell projection</keyword>
<feature type="domain" description="Flagellar basal-body/hook protein C-terminal" evidence="8">
    <location>
        <begin position="106"/>
        <end position="149"/>
    </location>
</feature>
<dbReference type="Pfam" id="PF00460">
    <property type="entry name" value="Flg_bb_rod"/>
    <property type="match status" value="1"/>
</dbReference>
<name>A0A8J3AI70_9BACI</name>